<gene>
    <name evidence="2" type="ORF">ZOSMA_4G01840</name>
</gene>
<dbReference type="OrthoDB" id="1932806at2759"/>
<feature type="compositionally biased region" description="Gly residues" evidence="1">
    <location>
        <begin position="31"/>
        <end position="41"/>
    </location>
</feature>
<feature type="region of interest" description="Disordered" evidence="1">
    <location>
        <begin position="1"/>
        <end position="269"/>
    </location>
</feature>
<dbReference type="AlphaFoldDB" id="A0A0K9P100"/>
<sequence length="467" mass="50904">MRGFRTLAVAPKKHSFLLTPTSSTPFSTSSGGRGRGRGFGPGPGPAPPSSSSLGKSQDDETPEEIFPLSGIGRGHGRGLPSPPSSSTTLPSFSSVITPSVGRGRGQKLPSAIPQPEQIKSDVNSPIILRKPEIVEENKPPLNQPLNISFDTSGVGRGKVTKAPMVESQPRPVVDNRHLRARRTSPPPRRGGMEGTRGGGRGGRGENFTGRGGRGENFTGRGRGLNGDRGGRAGRGGRGSYARGGGESYASGGRGGRGGRGSVPQPKKREEIKEEIKEIFLANIADGERLEEKLGSEEAEMFLKTLDEEINEVLPGPQEEAFKDACNLNYNYEFEPEYIVEFNRNPDIDEKPPIPLKETLEKMKPFLMEYEGIKSQEEWEEIMKNVMAKGPSMKKIVDFYSGSDVVTAKKQQEELEKVAKSFPQGVPLSMKKFTDRALLSLQSNSGWGFDQKKKLMNRLAFDMSQIYK</sequence>
<protein>
    <recommendedName>
        <fullName evidence="4">Hydroxyproline-rich glycoprotein family protein</fullName>
    </recommendedName>
</protein>
<dbReference type="OMA" id="CEPEYIM"/>
<accession>A0A0K9P100</accession>
<evidence type="ECO:0000313" key="3">
    <source>
        <dbReference type="Proteomes" id="UP000036987"/>
    </source>
</evidence>
<reference evidence="3" key="1">
    <citation type="journal article" date="2016" name="Nature">
        <title>The genome of the seagrass Zostera marina reveals angiosperm adaptation to the sea.</title>
        <authorList>
            <person name="Olsen J.L."/>
            <person name="Rouze P."/>
            <person name="Verhelst B."/>
            <person name="Lin Y.-C."/>
            <person name="Bayer T."/>
            <person name="Collen J."/>
            <person name="Dattolo E."/>
            <person name="De Paoli E."/>
            <person name="Dittami S."/>
            <person name="Maumus F."/>
            <person name="Michel G."/>
            <person name="Kersting A."/>
            <person name="Lauritano C."/>
            <person name="Lohaus R."/>
            <person name="Toepel M."/>
            <person name="Tonon T."/>
            <person name="Vanneste K."/>
            <person name="Amirebrahimi M."/>
            <person name="Brakel J."/>
            <person name="Bostroem C."/>
            <person name="Chovatia M."/>
            <person name="Grimwood J."/>
            <person name="Jenkins J.W."/>
            <person name="Jueterbock A."/>
            <person name="Mraz A."/>
            <person name="Stam W.T."/>
            <person name="Tice H."/>
            <person name="Bornberg-Bauer E."/>
            <person name="Green P.J."/>
            <person name="Pearson G.A."/>
            <person name="Procaccini G."/>
            <person name="Duarte C.M."/>
            <person name="Schmutz J."/>
            <person name="Reusch T.B.H."/>
            <person name="Van de Peer Y."/>
        </authorList>
    </citation>
    <scope>NUCLEOTIDE SEQUENCE [LARGE SCALE GENOMIC DNA]</scope>
    <source>
        <strain evidence="3">cv. Finnish</strain>
    </source>
</reference>
<dbReference type="Proteomes" id="UP000036987">
    <property type="component" value="Unassembled WGS sequence"/>
</dbReference>
<feature type="compositionally biased region" description="Basic and acidic residues" evidence="1">
    <location>
        <begin position="129"/>
        <end position="138"/>
    </location>
</feature>
<evidence type="ECO:0008006" key="4">
    <source>
        <dbReference type="Google" id="ProtNLM"/>
    </source>
</evidence>
<proteinExistence type="predicted"/>
<evidence type="ECO:0000256" key="1">
    <source>
        <dbReference type="SAM" id="MobiDB-lite"/>
    </source>
</evidence>
<feature type="compositionally biased region" description="Low complexity" evidence="1">
    <location>
        <begin position="16"/>
        <end position="30"/>
    </location>
</feature>
<organism evidence="2 3">
    <name type="scientific">Zostera marina</name>
    <name type="common">Eelgrass</name>
    <dbReference type="NCBI Taxonomy" id="29655"/>
    <lineage>
        <taxon>Eukaryota</taxon>
        <taxon>Viridiplantae</taxon>
        <taxon>Streptophyta</taxon>
        <taxon>Embryophyta</taxon>
        <taxon>Tracheophyta</taxon>
        <taxon>Spermatophyta</taxon>
        <taxon>Magnoliopsida</taxon>
        <taxon>Liliopsida</taxon>
        <taxon>Zosteraceae</taxon>
        <taxon>Zostera</taxon>
    </lineage>
</organism>
<feature type="compositionally biased region" description="Gly residues" evidence="1">
    <location>
        <begin position="192"/>
        <end position="201"/>
    </location>
</feature>
<feature type="compositionally biased region" description="Low complexity" evidence="1">
    <location>
        <begin position="84"/>
        <end position="94"/>
    </location>
</feature>
<evidence type="ECO:0000313" key="2">
    <source>
        <dbReference type="EMBL" id="KMZ61895.1"/>
    </source>
</evidence>
<feature type="compositionally biased region" description="Gly residues" evidence="1">
    <location>
        <begin position="220"/>
        <end position="260"/>
    </location>
</feature>
<name>A0A0K9P100_ZOSMR</name>
<dbReference type="EMBL" id="LFYR01001430">
    <property type="protein sequence ID" value="KMZ61895.1"/>
    <property type="molecule type" value="Genomic_DNA"/>
</dbReference>
<dbReference type="PANTHER" id="PTHR47911">
    <property type="entry name" value="HYDROXYPROLINE-RICH GLYCOPROTEIN-LIKE"/>
    <property type="match status" value="1"/>
</dbReference>
<keyword evidence="3" id="KW-1185">Reference proteome</keyword>
<comment type="caution">
    <text evidence="2">The sequence shown here is derived from an EMBL/GenBank/DDBJ whole genome shotgun (WGS) entry which is preliminary data.</text>
</comment>
<dbReference type="PANTHER" id="PTHR47911:SF1">
    <property type="entry name" value="OS06G0664400 PROTEIN"/>
    <property type="match status" value="1"/>
</dbReference>